<evidence type="ECO:0000313" key="4">
    <source>
        <dbReference type="EMBL" id="CAD8164546.1"/>
    </source>
</evidence>
<gene>
    <name evidence="3" type="ORF">POCTA_138.1.T0450107</name>
    <name evidence="4" type="ORF">POCTA_138.1.T0450108</name>
</gene>
<feature type="compositionally biased region" description="Polar residues" evidence="2">
    <location>
        <begin position="27"/>
        <end position="38"/>
    </location>
</feature>
<reference evidence="3" key="1">
    <citation type="submission" date="2021-01" db="EMBL/GenBank/DDBJ databases">
        <authorList>
            <consortium name="Genoscope - CEA"/>
            <person name="William W."/>
        </authorList>
    </citation>
    <scope>NUCLEOTIDE SEQUENCE</scope>
</reference>
<keyword evidence="5" id="KW-1185">Reference proteome</keyword>
<dbReference type="OMA" id="NDEMCYH"/>
<evidence type="ECO:0000313" key="3">
    <source>
        <dbReference type="EMBL" id="CAD8164544.1"/>
    </source>
</evidence>
<name>A0A8S1UJK7_PAROT</name>
<evidence type="ECO:0000313" key="5">
    <source>
        <dbReference type="Proteomes" id="UP000683925"/>
    </source>
</evidence>
<dbReference type="AlphaFoldDB" id="A0A8S1UJK7"/>
<protein>
    <submittedName>
        <fullName evidence="3">Uncharacterized protein</fullName>
    </submittedName>
</protein>
<evidence type="ECO:0000256" key="1">
    <source>
        <dbReference type="SAM" id="Coils"/>
    </source>
</evidence>
<accession>A0A8S1UJK7</accession>
<feature type="region of interest" description="Disordered" evidence="2">
    <location>
        <begin position="19"/>
        <end position="38"/>
    </location>
</feature>
<keyword evidence="1" id="KW-0175">Coiled coil</keyword>
<feature type="coiled-coil region" evidence="1">
    <location>
        <begin position="115"/>
        <end position="156"/>
    </location>
</feature>
<comment type="caution">
    <text evidence="3">The sequence shown here is derived from an EMBL/GenBank/DDBJ whole genome shotgun (WGS) entry which is preliminary data.</text>
</comment>
<dbReference type="Proteomes" id="UP000683925">
    <property type="component" value="Unassembled WGS sequence"/>
</dbReference>
<evidence type="ECO:0000256" key="2">
    <source>
        <dbReference type="SAM" id="MobiDB-lite"/>
    </source>
</evidence>
<dbReference type="OrthoDB" id="311194at2759"/>
<sequence>MNPSLKFKTQQLTQSFLQKDSPKMKKTQSNHLLPSKSQSKILKTTNSRNDQIRLNNSINQLQENTNPFHSSFCNPSKTEESQSKNEIYIKQQLIIELNKKNSELEIHNSVLKQSNKQMQSDIQLLNETIEQICNQLQKQKEQSENLTSQINDLQYTVSIQKQEISQQKNENFKLINFLKLSKQKNGMENNCELNQPNYQQQINLLKEQISIQKQSFQQTESTLQKQIKTLTTFFNKFFFSINNLTIQNSNKMFSQNEIDLFSLVFENLNDELQKYDTNLFQCQNNTQNLTGKYVNSAVENTNLSNTKDISKLKQIIQIQNKQIEHQQQTILNQQFEIQTLQRLMHQSEYESIAEFTRNCEFANSTNEELCYHLNDSQSDIKPKCFLNSFQNTLQQFQVITEESTFRN</sequence>
<proteinExistence type="predicted"/>
<organism evidence="3 5">
    <name type="scientific">Paramecium octaurelia</name>
    <dbReference type="NCBI Taxonomy" id="43137"/>
    <lineage>
        <taxon>Eukaryota</taxon>
        <taxon>Sar</taxon>
        <taxon>Alveolata</taxon>
        <taxon>Ciliophora</taxon>
        <taxon>Intramacronucleata</taxon>
        <taxon>Oligohymenophorea</taxon>
        <taxon>Peniculida</taxon>
        <taxon>Parameciidae</taxon>
        <taxon>Paramecium</taxon>
    </lineage>
</organism>
<dbReference type="EMBL" id="CAJJDP010000045">
    <property type="protein sequence ID" value="CAD8164546.1"/>
    <property type="molecule type" value="Genomic_DNA"/>
</dbReference>
<dbReference type="EMBL" id="CAJJDP010000045">
    <property type="protein sequence ID" value="CAD8164544.1"/>
    <property type="molecule type" value="Genomic_DNA"/>
</dbReference>